<protein>
    <recommendedName>
        <fullName evidence="3">DUF4269 domain-containing protein</fullName>
    </recommendedName>
</protein>
<dbReference type="EMBL" id="FTNK01000002">
    <property type="protein sequence ID" value="SIQ53870.1"/>
    <property type="molecule type" value="Genomic_DNA"/>
</dbReference>
<keyword evidence="2" id="KW-1185">Reference proteome</keyword>
<dbReference type="Proteomes" id="UP000186666">
    <property type="component" value="Unassembled WGS sequence"/>
</dbReference>
<sequence>MKLGGMIIKSHWLNLEYLKTGNRIQAEVYQLFNKYRLFEILRDYDPILVGTVPIGVNIMGSDLDIICEVKGFNDFERQMEEQFKDYFDFSITRRVVNDMERIKVNFVIEGWPIEIFGQEQPTRQQNGFRHMVIEDRMLRIYGKHFNDQIIQLKIEGLKTEPAFAKVLKLEGDPYLRLLEIYNWTDEEIRDLWEESNTSD</sequence>
<accession>A0ABY1JPP5</accession>
<reference evidence="1 2" key="1">
    <citation type="submission" date="2017-01" db="EMBL/GenBank/DDBJ databases">
        <authorList>
            <person name="Varghese N."/>
            <person name="Submissions S."/>
        </authorList>
    </citation>
    <scope>NUCLEOTIDE SEQUENCE [LARGE SCALE GENOMIC DNA]</scope>
    <source>
        <strain evidence="1 2">ATCC 23464</strain>
    </source>
</reference>
<dbReference type="Pfam" id="PF14091">
    <property type="entry name" value="DUF4269"/>
    <property type="match status" value="1"/>
</dbReference>
<evidence type="ECO:0000313" key="1">
    <source>
        <dbReference type="EMBL" id="SIQ53870.1"/>
    </source>
</evidence>
<comment type="caution">
    <text evidence="1">The sequence shown here is derived from an EMBL/GenBank/DDBJ whole genome shotgun (WGS) entry which is preliminary data.</text>
</comment>
<dbReference type="SUPFAM" id="SSF81301">
    <property type="entry name" value="Nucleotidyltransferase"/>
    <property type="match status" value="1"/>
</dbReference>
<dbReference type="InterPro" id="IPR043519">
    <property type="entry name" value="NT_sf"/>
</dbReference>
<name>A0ABY1JPP5_9BACL</name>
<organism evidence="1 2">
    <name type="scientific">Paenibacillus macquariensis</name>
    <dbReference type="NCBI Taxonomy" id="948756"/>
    <lineage>
        <taxon>Bacteria</taxon>
        <taxon>Bacillati</taxon>
        <taxon>Bacillota</taxon>
        <taxon>Bacilli</taxon>
        <taxon>Bacillales</taxon>
        <taxon>Paenibacillaceae</taxon>
        <taxon>Paenibacillus</taxon>
    </lineage>
</organism>
<gene>
    <name evidence="1" type="ORF">SAMN05421578_102475</name>
</gene>
<evidence type="ECO:0008006" key="3">
    <source>
        <dbReference type="Google" id="ProtNLM"/>
    </source>
</evidence>
<dbReference type="InterPro" id="IPR025365">
    <property type="entry name" value="DUF4269"/>
</dbReference>
<evidence type="ECO:0000313" key="2">
    <source>
        <dbReference type="Proteomes" id="UP000186666"/>
    </source>
</evidence>
<proteinExistence type="predicted"/>